<dbReference type="InterPro" id="IPR006439">
    <property type="entry name" value="HAD-SF_hydro_IA"/>
</dbReference>
<dbReference type="Proteomes" id="UP001239462">
    <property type="component" value="Unassembled WGS sequence"/>
</dbReference>
<dbReference type="EMBL" id="JASZZN010000012">
    <property type="protein sequence ID" value="MDM4017167.1"/>
    <property type="molecule type" value="Genomic_DNA"/>
</dbReference>
<accession>A0ABT7PL01</accession>
<dbReference type="InterPro" id="IPR051828">
    <property type="entry name" value="HAD-like_hydrolase_domain"/>
</dbReference>
<protein>
    <submittedName>
        <fullName evidence="1">HAD hydrolase-like protein</fullName>
    </submittedName>
</protein>
<dbReference type="SUPFAM" id="SSF56784">
    <property type="entry name" value="HAD-like"/>
    <property type="match status" value="1"/>
</dbReference>
<proteinExistence type="predicted"/>
<evidence type="ECO:0000313" key="2">
    <source>
        <dbReference type="Proteomes" id="UP001239462"/>
    </source>
</evidence>
<evidence type="ECO:0000313" key="1">
    <source>
        <dbReference type="EMBL" id="MDM4017167.1"/>
    </source>
</evidence>
<reference evidence="1 2" key="1">
    <citation type="submission" date="2023-06" db="EMBL/GenBank/DDBJ databases">
        <title>Roseiconus lacunae JC819 isolated from Gulf of Mannar region, Tamil Nadu.</title>
        <authorList>
            <person name="Pk S."/>
            <person name="Ch S."/>
            <person name="Ch V.R."/>
        </authorList>
    </citation>
    <scope>NUCLEOTIDE SEQUENCE [LARGE SCALE GENOMIC DNA]</scope>
    <source>
        <strain evidence="1 2">JC819</strain>
    </source>
</reference>
<dbReference type="SFLD" id="SFLDS00003">
    <property type="entry name" value="Haloacid_Dehalogenase"/>
    <property type="match status" value="1"/>
</dbReference>
<dbReference type="PANTHER" id="PTHR46191:SF2">
    <property type="entry name" value="HALOACID DEHALOGENASE-LIKE HYDROLASE DOMAIN-CONTAINING PROTEIN 3"/>
    <property type="match status" value="1"/>
</dbReference>
<dbReference type="SFLD" id="SFLDG01129">
    <property type="entry name" value="C1.5:_HAD__Beta-PGM__Phosphata"/>
    <property type="match status" value="1"/>
</dbReference>
<dbReference type="InterPro" id="IPR036412">
    <property type="entry name" value="HAD-like_sf"/>
</dbReference>
<gene>
    <name evidence="1" type="ORF">QTN89_17105</name>
</gene>
<comment type="caution">
    <text evidence="1">The sequence shown here is derived from an EMBL/GenBank/DDBJ whole genome shotgun (WGS) entry which is preliminary data.</text>
</comment>
<dbReference type="Pfam" id="PF00702">
    <property type="entry name" value="Hydrolase"/>
    <property type="match status" value="1"/>
</dbReference>
<dbReference type="InterPro" id="IPR023214">
    <property type="entry name" value="HAD_sf"/>
</dbReference>
<name>A0ABT7PL01_9BACT</name>
<dbReference type="PRINTS" id="PR00413">
    <property type="entry name" value="HADHALOGNASE"/>
</dbReference>
<keyword evidence="2" id="KW-1185">Reference proteome</keyword>
<organism evidence="1 2">
    <name type="scientific">Roseiconus lacunae</name>
    <dbReference type="NCBI Taxonomy" id="2605694"/>
    <lineage>
        <taxon>Bacteria</taxon>
        <taxon>Pseudomonadati</taxon>
        <taxon>Planctomycetota</taxon>
        <taxon>Planctomycetia</taxon>
        <taxon>Pirellulales</taxon>
        <taxon>Pirellulaceae</taxon>
        <taxon>Roseiconus</taxon>
    </lineage>
</organism>
<dbReference type="RefSeq" id="WP_289164637.1">
    <property type="nucleotide sequence ID" value="NZ_JASZZN010000012.1"/>
</dbReference>
<dbReference type="PANTHER" id="PTHR46191">
    <property type="match status" value="1"/>
</dbReference>
<dbReference type="Gene3D" id="3.40.50.1000">
    <property type="entry name" value="HAD superfamily/HAD-like"/>
    <property type="match status" value="1"/>
</dbReference>
<sequence length="288" mass="31535">MGHPWYQPVLDHRQPIDPIPTDYSAQLQHLDGIRAVIFDVYGTLVISGSGDVGSADATDRGTFFDEAFKAAGIDCSAGRQPTIEDLHRQIQISNESRLSESCTKPEVDIVDVWRSTLVECGVAVDSVASLHRLAAEYEARANPTWPMPNAKSLLAELHGRGLHLGIVSNAQGFTLPLIEEIAGDFGGNSVFDLDLCVFSYRYRHAKPDACLFDVLCDRLSGLQIDPGEAVYVGNDRLNDIWAAATAGLKTAWFTGDSRSCRPRDDECRVTGLTQNIVLTDLQELSRCV</sequence>